<evidence type="ECO:0000313" key="4">
    <source>
        <dbReference type="Proteomes" id="UP001295684"/>
    </source>
</evidence>
<evidence type="ECO:0000313" key="3">
    <source>
        <dbReference type="EMBL" id="CAI2359879.1"/>
    </source>
</evidence>
<dbReference type="Proteomes" id="UP001295684">
    <property type="component" value="Unassembled WGS sequence"/>
</dbReference>
<sequence>MDSYVPLHKPKSKISEISGKFKPFRFIDDPQEYFQHKENYHQNNSALEQSERSDCSKDLYTELLGLRQVLKETKYANSQLSDQNDSLGKECEELKRIMHKQNALIDTMRTKYSTFCKKLTKQNNQYKFQLQNNQDCYAELSQQFRKIQAENDQMKVDNKAVNEEARKTQALAKEVEAYKKTIQGLYKDKKDLKNEVKGYKKRIKKYKHKYRALHKALNNQKALKAPYSLALSTGSIERAGSLDHQTNFYQTLRKRSQYPNKINHDSRQLDSHGLSNVSMNKSCTSRKPFQKLPSNENSYSRNRYSKDSLYERSIEDSRSIHYKQPDLGVETGNNLKPFIPNSISTPQAFCERSGLVAYSTSRPGNYTCENETGKSKILFDNTLKDNKFPAENSKFINKPNVSLSDTDYLDKQFIKDNSRIQTIRIQGIKPVNCGAKKKASDRELSIESISELSIKEESSKTPRTQDRISNISKKHHRSREFKRYHLNSAPLNVDTSSDEDHSPTPKHLLHQISTLDSEILTLQKSLMQTLFQTT</sequence>
<feature type="region of interest" description="Disordered" evidence="2">
    <location>
        <begin position="455"/>
        <end position="480"/>
    </location>
</feature>
<proteinExistence type="predicted"/>
<keyword evidence="4" id="KW-1185">Reference proteome</keyword>
<organism evidence="3 4">
    <name type="scientific">Euplotes crassus</name>
    <dbReference type="NCBI Taxonomy" id="5936"/>
    <lineage>
        <taxon>Eukaryota</taxon>
        <taxon>Sar</taxon>
        <taxon>Alveolata</taxon>
        <taxon>Ciliophora</taxon>
        <taxon>Intramacronucleata</taxon>
        <taxon>Spirotrichea</taxon>
        <taxon>Hypotrichia</taxon>
        <taxon>Euplotida</taxon>
        <taxon>Euplotidae</taxon>
        <taxon>Moneuplotes</taxon>
    </lineage>
</organism>
<dbReference type="AlphaFoldDB" id="A0AAD1X3Z8"/>
<evidence type="ECO:0000256" key="2">
    <source>
        <dbReference type="SAM" id="MobiDB-lite"/>
    </source>
</evidence>
<reference evidence="3" key="1">
    <citation type="submission" date="2023-07" db="EMBL/GenBank/DDBJ databases">
        <authorList>
            <consortium name="AG Swart"/>
            <person name="Singh M."/>
            <person name="Singh A."/>
            <person name="Seah K."/>
            <person name="Emmerich C."/>
        </authorList>
    </citation>
    <scope>NUCLEOTIDE SEQUENCE</scope>
    <source>
        <strain evidence="3">DP1</strain>
    </source>
</reference>
<protein>
    <submittedName>
        <fullName evidence="3">Uncharacterized protein</fullName>
    </submittedName>
</protein>
<gene>
    <name evidence="3" type="ORF">ECRASSUSDP1_LOCUS1173</name>
</gene>
<feature type="compositionally biased region" description="Basic and acidic residues" evidence="2">
    <location>
        <begin position="455"/>
        <end position="466"/>
    </location>
</feature>
<feature type="compositionally biased region" description="Polar residues" evidence="2">
    <location>
        <begin position="273"/>
        <end position="287"/>
    </location>
</feature>
<feature type="region of interest" description="Disordered" evidence="2">
    <location>
        <begin position="255"/>
        <end position="304"/>
    </location>
</feature>
<evidence type="ECO:0000256" key="1">
    <source>
        <dbReference type="SAM" id="Coils"/>
    </source>
</evidence>
<dbReference type="EMBL" id="CAMPGE010001110">
    <property type="protein sequence ID" value="CAI2359879.1"/>
    <property type="molecule type" value="Genomic_DNA"/>
</dbReference>
<feature type="coiled-coil region" evidence="1">
    <location>
        <begin position="137"/>
        <end position="209"/>
    </location>
</feature>
<accession>A0AAD1X3Z8</accession>
<keyword evidence="1" id="KW-0175">Coiled coil</keyword>
<comment type="caution">
    <text evidence="3">The sequence shown here is derived from an EMBL/GenBank/DDBJ whole genome shotgun (WGS) entry which is preliminary data.</text>
</comment>
<name>A0AAD1X3Z8_EUPCR</name>